<name>A0ABR1NQF8_DIAER</name>
<gene>
    <name evidence="1" type="ORF">SLS63_012699</name>
</gene>
<dbReference type="InterPro" id="IPR036291">
    <property type="entry name" value="NAD(P)-bd_dom_sf"/>
</dbReference>
<comment type="caution">
    <text evidence="1">The sequence shown here is derived from an EMBL/GenBank/DDBJ whole genome shotgun (WGS) entry which is preliminary data.</text>
</comment>
<keyword evidence="2" id="KW-1185">Reference proteome</keyword>
<sequence length="409" mass="44199">VGNIAPIYYFLHVVFAPSAAVLKRSAKDRQLRSEQALYLLPLFLGLHTFEVMRVFTAAEPETRQYWVWAWQMSPLWIGVANSLLGSFNAAAPGSKHSQNGGHNVRYSVRSDERAKGVSSNPAVKKPSITIGDRLAPVVIPDFTVDGAFDSASKGVTHIIHAGSPVPVPTFDPTTQVYESMVKMSAGLLQSALKSLVVRRIVTTSSIVANLKPSPEPSAIVASASTRIPPPSPLPGAFANVMEAYVVGKLVDMRHAEESPHFTVSHVVPGYVFGRNELALDAGMMQTQNSSNNFLVVGLLGGELPFPIHGGFAQIDEVAEIHLRVALEEAYAGEDVGIATKVDYASISDQIKDKFPEAVKEGIFKKGTVPTLPMEYDSSDAKGLLGELKSFETAVSDVASRYLELLEKRQ</sequence>
<evidence type="ECO:0000313" key="2">
    <source>
        <dbReference type="Proteomes" id="UP001430848"/>
    </source>
</evidence>
<evidence type="ECO:0000313" key="1">
    <source>
        <dbReference type="EMBL" id="KAK7711159.1"/>
    </source>
</evidence>
<accession>A0ABR1NQF8</accession>
<dbReference type="SUPFAM" id="SSF51735">
    <property type="entry name" value="NAD(P)-binding Rossmann-fold domains"/>
    <property type="match status" value="1"/>
</dbReference>
<protein>
    <submittedName>
        <fullName evidence="1">Uncharacterized protein</fullName>
    </submittedName>
</protein>
<reference evidence="1 2" key="1">
    <citation type="submission" date="2024-02" db="EMBL/GenBank/DDBJ databases">
        <title>De novo assembly and annotation of 12 fungi associated with fruit tree decline syndrome in Ontario, Canada.</title>
        <authorList>
            <person name="Sulman M."/>
            <person name="Ellouze W."/>
            <person name="Ilyukhin E."/>
        </authorList>
    </citation>
    <scope>NUCLEOTIDE SEQUENCE [LARGE SCALE GENOMIC DNA]</scope>
    <source>
        <strain evidence="1 2">M169</strain>
    </source>
</reference>
<dbReference type="Gene3D" id="3.40.50.720">
    <property type="entry name" value="NAD(P)-binding Rossmann-like Domain"/>
    <property type="match status" value="1"/>
</dbReference>
<proteinExistence type="predicted"/>
<dbReference type="EMBL" id="JAKNSF020000147">
    <property type="protein sequence ID" value="KAK7711159.1"/>
    <property type="molecule type" value="Genomic_DNA"/>
</dbReference>
<feature type="non-terminal residue" evidence="1">
    <location>
        <position position="1"/>
    </location>
</feature>
<dbReference type="Proteomes" id="UP001430848">
    <property type="component" value="Unassembled WGS sequence"/>
</dbReference>
<organism evidence="1 2">
    <name type="scientific">Diaporthe eres</name>
    <name type="common">Phomopsis oblonga</name>
    <dbReference type="NCBI Taxonomy" id="83184"/>
    <lineage>
        <taxon>Eukaryota</taxon>
        <taxon>Fungi</taxon>
        <taxon>Dikarya</taxon>
        <taxon>Ascomycota</taxon>
        <taxon>Pezizomycotina</taxon>
        <taxon>Sordariomycetes</taxon>
        <taxon>Sordariomycetidae</taxon>
        <taxon>Diaporthales</taxon>
        <taxon>Diaporthaceae</taxon>
        <taxon>Diaporthe</taxon>
        <taxon>Diaporthe eres species complex</taxon>
    </lineage>
</organism>